<protein>
    <submittedName>
        <fullName evidence="1">Uncharacterized protein</fullName>
    </submittedName>
</protein>
<dbReference type="EMBL" id="CP049001">
    <property type="protein sequence ID" value="QID84243.1"/>
    <property type="molecule type" value="Genomic_DNA"/>
</dbReference>
<sequence>MEKFGLENSFPYEHGLDFRMTRREIINSTKNETAYLFFNMKRIMLCVLKYSYNLISSLLDSAKLIMDDVVTIGSRNFPTRLQIDAGENDDQEDIWASTIILGIIIGYSISCFGKRAKNPIKLTKVYSKHSEPISIIINFMKNDSSGGSDPIGGNDTEEVMGSQLDESVLNSHIPNIEIMDETDQILKQDFYEIYDPLNGETATIDGVKWLNQLSQVFEAEPNSITTDNLREVRLERTIRRYNERHGPVGHLIGDDSVRLRHLKEDIYRTNASAGRFPVQNTFFTMNGQAYLLCLRGHELVMKAELCAEIDKELISFFIESVSFRESGILEQKQDQLEEVTHKEIICYDQNRSLAIIYHLPKIEKQRNPLTKPSMPTFSKKSLSDNKNAALILLWYSGHL</sequence>
<gene>
    <name evidence="1" type="ORF">GRS66_006741</name>
</gene>
<name>A0A6C1E5U2_SACPS</name>
<proteinExistence type="predicted"/>
<accession>A0A6C1E5U2</accession>
<evidence type="ECO:0000313" key="2">
    <source>
        <dbReference type="Proteomes" id="UP000501346"/>
    </source>
</evidence>
<keyword evidence="2" id="KW-1185">Reference proteome</keyword>
<evidence type="ECO:0000313" key="1">
    <source>
        <dbReference type="EMBL" id="QID84243.1"/>
    </source>
</evidence>
<reference evidence="1 2" key="1">
    <citation type="journal article" date="2019" name="BMC Genomics">
        <title>Chromosome level assembly and comparative genome analysis confirm lager-brewing yeasts originated from a single hybridization.</title>
        <authorList>
            <person name="Salazar A.N."/>
            <person name="Gorter de Vries A.R."/>
            <person name="van den Broek M."/>
            <person name="Brouwers N."/>
            <person name="de la Torre Cortes P."/>
            <person name="Kuijpers N.G.A."/>
            <person name="Daran J.G."/>
            <person name="Abeel T."/>
        </authorList>
    </citation>
    <scope>NUCLEOTIDE SEQUENCE [LARGE SCALE GENOMIC DNA]</scope>
    <source>
        <strain evidence="1 2">CBS 1483</strain>
    </source>
</reference>
<dbReference type="AlphaFoldDB" id="A0A6C1E5U2"/>
<dbReference type="OrthoDB" id="4065855at2759"/>
<organism evidence="1 2">
    <name type="scientific">Saccharomyces pastorianus</name>
    <name type="common">Lager yeast</name>
    <name type="synonym">Saccharomyces cerevisiae x Saccharomyces eubayanus</name>
    <dbReference type="NCBI Taxonomy" id="27292"/>
    <lineage>
        <taxon>Eukaryota</taxon>
        <taxon>Fungi</taxon>
        <taxon>Dikarya</taxon>
        <taxon>Ascomycota</taxon>
        <taxon>Saccharomycotina</taxon>
        <taxon>Saccharomycetes</taxon>
        <taxon>Saccharomycetales</taxon>
        <taxon>Saccharomycetaceae</taxon>
        <taxon>Saccharomyces</taxon>
    </lineage>
</organism>
<dbReference type="Proteomes" id="UP000501346">
    <property type="component" value="Chromosome SeIV-SeII"/>
</dbReference>